<dbReference type="RefSeq" id="WP_277444789.1">
    <property type="nucleotide sequence ID" value="NZ_JAKOAV010000028.1"/>
</dbReference>
<dbReference type="Gene3D" id="3.30.70.1120">
    <property type="entry name" value="TT1725-like"/>
    <property type="match status" value="1"/>
</dbReference>
<organism evidence="1 2">
    <name type="scientific">Pelotomaculum isophthalicicum JI</name>
    <dbReference type="NCBI Taxonomy" id="947010"/>
    <lineage>
        <taxon>Bacteria</taxon>
        <taxon>Bacillati</taxon>
        <taxon>Bacillota</taxon>
        <taxon>Clostridia</taxon>
        <taxon>Eubacteriales</taxon>
        <taxon>Desulfotomaculaceae</taxon>
        <taxon>Pelotomaculum</taxon>
    </lineage>
</organism>
<dbReference type="InterPro" id="IPR007546">
    <property type="entry name" value="DUF503"/>
</dbReference>
<keyword evidence="2" id="KW-1185">Reference proteome</keyword>
<evidence type="ECO:0000313" key="2">
    <source>
        <dbReference type="Proteomes" id="UP001154312"/>
    </source>
</evidence>
<dbReference type="SUPFAM" id="SSF103007">
    <property type="entry name" value="Hypothetical protein TT1725"/>
    <property type="match status" value="1"/>
</dbReference>
<dbReference type="Proteomes" id="UP001154312">
    <property type="component" value="Unassembled WGS sequence"/>
</dbReference>
<dbReference type="InterPro" id="IPR036746">
    <property type="entry name" value="TT1725-like_sf"/>
</dbReference>
<reference evidence="1" key="1">
    <citation type="submission" date="2022-02" db="EMBL/GenBank/DDBJ databases">
        <authorList>
            <person name="Leng L."/>
        </authorList>
    </citation>
    <scope>NUCLEOTIDE SEQUENCE</scope>
    <source>
        <strain evidence="1">JI</strain>
    </source>
</reference>
<comment type="caution">
    <text evidence="1">The sequence shown here is derived from an EMBL/GenBank/DDBJ whole genome shotgun (WGS) entry which is preliminary data.</text>
</comment>
<evidence type="ECO:0000313" key="1">
    <source>
        <dbReference type="EMBL" id="MDF9409332.1"/>
    </source>
</evidence>
<proteinExistence type="predicted"/>
<dbReference type="AlphaFoldDB" id="A0A9X4H6I7"/>
<dbReference type="PANTHER" id="PTHR36441:SF1">
    <property type="entry name" value="DUF503 DOMAIN-CONTAINING PROTEIN"/>
    <property type="match status" value="1"/>
</dbReference>
<dbReference type="PANTHER" id="PTHR36441">
    <property type="entry name" value="HYPOTHETICAL CYTOSOLIC PROTEIN"/>
    <property type="match status" value="1"/>
</dbReference>
<dbReference type="EMBL" id="JAKOAV010000028">
    <property type="protein sequence ID" value="MDF9409332.1"/>
    <property type="molecule type" value="Genomic_DNA"/>
</dbReference>
<accession>A0A9X4H6I7</accession>
<protein>
    <submittedName>
        <fullName evidence="1">DUF503 domain-containing protein</fullName>
    </submittedName>
</protein>
<sequence>MVVGVLTIELFIGEAHSLKEKRRVLKSVIDRIKTRFNVSIAEIGEMDTWQRSTLGLSIISNEQAYVHKVFAAIVSFIEVQGTLTVIDYQIQLL</sequence>
<gene>
    <name evidence="1" type="ORF">L7E55_13365</name>
</gene>
<dbReference type="Pfam" id="PF04456">
    <property type="entry name" value="DUF503"/>
    <property type="match status" value="1"/>
</dbReference>
<name>A0A9X4H6I7_9FIRM</name>